<evidence type="ECO:0000313" key="2">
    <source>
        <dbReference type="Proteomes" id="UP000051733"/>
    </source>
</evidence>
<name>A0A0R2A2C7_9LACO</name>
<dbReference type="OrthoDB" id="2297158at2"/>
<reference evidence="1 2" key="1">
    <citation type="journal article" date="2015" name="Genome Announc.">
        <title>Expanding the biotechnology potential of lactobacilli through comparative genomics of 213 strains and associated genera.</title>
        <authorList>
            <person name="Sun Z."/>
            <person name="Harris H.M."/>
            <person name="McCann A."/>
            <person name="Guo C."/>
            <person name="Argimon S."/>
            <person name="Zhang W."/>
            <person name="Yang X."/>
            <person name="Jeffery I.B."/>
            <person name="Cooney J.C."/>
            <person name="Kagawa T.F."/>
            <person name="Liu W."/>
            <person name="Song Y."/>
            <person name="Salvetti E."/>
            <person name="Wrobel A."/>
            <person name="Rasinkangas P."/>
            <person name="Parkhill J."/>
            <person name="Rea M.C."/>
            <person name="O'Sullivan O."/>
            <person name="Ritari J."/>
            <person name="Douillard F.P."/>
            <person name="Paul Ross R."/>
            <person name="Yang R."/>
            <person name="Briner A.E."/>
            <person name="Felis G.E."/>
            <person name="de Vos W.M."/>
            <person name="Barrangou R."/>
            <person name="Klaenhammer T.R."/>
            <person name="Caufield P.W."/>
            <person name="Cui Y."/>
            <person name="Zhang H."/>
            <person name="O'Toole P.W."/>
        </authorList>
    </citation>
    <scope>NUCLEOTIDE SEQUENCE [LARGE SCALE GENOMIC DNA]</scope>
    <source>
        <strain evidence="1 2">DSM 20634</strain>
    </source>
</reference>
<dbReference type="Proteomes" id="UP000051733">
    <property type="component" value="Unassembled WGS sequence"/>
</dbReference>
<keyword evidence="2" id="KW-1185">Reference proteome</keyword>
<organism evidence="1 2">
    <name type="scientific">Paucilactobacillus vaccinostercus DSM 20634</name>
    <dbReference type="NCBI Taxonomy" id="1423813"/>
    <lineage>
        <taxon>Bacteria</taxon>
        <taxon>Bacillati</taxon>
        <taxon>Bacillota</taxon>
        <taxon>Bacilli</taxon>
        <taxon>Lactobacillales</taxon>
        <taxon>Lactobacillaceae</taxon>
        <taxon>Paucilactobacillus</taxon>
    </lineage>
</organism>
<dbReference type="AlphaFoldDB" id="A0A0R2A2C7"/>
<comment type="caution">
    <text evidence="1">The sequence shown here is derived from an EMBL/GenBank/DDBJ whole genome shotgun (WGS) entry which is preliminary data.</text>
</comment>
<dbReference type="RefSeq" id="WP_057779140.1">
    <property type="nucleotide sequence ID" value="NZ_AYYY01000029.1"/>
</dbReference>
<gene>
    <name evidence="1" type="ORF">FC26_GL001820</name>
</gene>
<dbReference type="EMBL" id="AYYY01000029">
    <property type="protein sequence ID" value="KRM61272.1"/>
    <property type="molecule type" value="Genomic_DNA"/>
</dbReference>
<protein>
    <submittedName>
        <fullName evidence="1">Uncharacterized protein</fullName>
    </submittedName>
</protein>
<sequence length="83" mass="9702">MWKNDDCNYQRFLVSSSGCPMIKRGFTGKVTKEYQNTYLIELDMASIQEADRTSLMRINEFNGRVIIAKKYVHEIADLNQEYA</sequence>
<proteinExistence type="predicted"/>
<dbReference type="PATRIC" id="fig|1423813.3.peg.1850"/>
<evidence type="ECO:0000313" key="1">
    <source>
        <dbReference type="EMBL" id="KRM61272.1"/>
    </source>
</evidence>
<accession>A0A0R2A2C7</accession>